<evidence type="ECO:0000256" key="1">
    <source>
        <dbReference type="ARBA" id="ARBA00006484"/>
    </source>
</evidence>
<organism evidence="4 5">
    <name type="scientific">Sphingomonas suaedae</name>
    <dbReference type="NCBI Taxonomy" id="2599297"/>
    <lineage>
        <taxon>Bacteria</taxon>
        <taxon>Pseudomonadati</taxon>
        <taxon>Pseudomonadota</taxon>
        <taxon>Alphaproteobacteria</taxon>
        <taxon>Sphingomonadales</taxon>
        <taxon>Sphingomonadaceae</taxon>
        <taxon>Sphingomonas</taxon>
    </lineage>
</organism>
<sequence>MSDLAQPPVRDLADAHTDRPRLQGRKAIVTGGTTGIGRAIAVLLASEGVDVFVCGRDPQHLEDGLARIREVGKGDGINVDLGDTDGVDHFVEAARDYFGDFDIAIINAAIPAQGLTTMDAQALRYAIAVDFTAYLTTAYAAAKVMKNRGDIVFIGSVSAHLLGGDGSVYAGMKAGVAGFAEALRKELGPKGIKVCNIEPAKTGADFQYESYTAEEQAQAINDETMLRAEDIAVGVHYVLTQPRRSVVQQVVIAPRAEGAE</sequence>
<evidence type="ECO:0000313" key="5">
    <source>
        <dbReference type="Proteomes" id="UP000318055"/>
    </source>
</evidence>
<comment type="similarity">
    <text evidence="1 3">Belongs to the short-chain dehydrogenases/reductases (SDR) family.</text>
</comment>
<dbReference type="PANTHER" id="PTHR43669:SF3">
    <property type="entry name" value="ALCOHOL DEHYDROGENASE, PUTATIVE (AFU_ORTHOLOGUE AFUA_3G03445)-RELATED"/>
    <property type="match status" value="1"/>
</dbReference>
<evidence type="ECO:0000256" key="3">
    <source>
        <dbReference type="RuleBase" id="RU000363"/>
    </source>
</evidence>
<dbReference type="GO" id="GO:0016491">
    <property type="term" value="F:oxidoreductase activity"/>
    <property type="evidence" value="ECO:0007669"/>
    <property type="project" value="UniProtKB-KW"/>
</dbReference>
<dbReference type="CDD" id="cd05233">
    <property type="entry name" value="SDR_c"/>
    <property type="match status" value="1"/>
</dbReference>
<dbReference type="InterPro" id="IPR036291">
    <property type="entry name" value="NAD(P)-bd_dom_sf"/>
</dbReference>
<evidence type="ECO:0000313" key="4">
    <source>
        <dbReference type="EMBL" id="QDX25150.1"/>
    </source>
</evidence>
<evidence type="ECO:0000256" key="2">
    <source>
        <dbReference type="ARBA" id="ARBA00023002"/>
    </source>
</evidence>
<gene>
    <name evidence="4" type="ORF">FPZ54_03325</name>
</gene>
<accession>A0A518RCI3</accession>
<dbReference type="Gene3D" id="3.40.50.720">
    <property type="entry name" value="NAD(P)-binding Rossmann-like Domain"/>
    <property type="match status" value="1"/>
</dbReference>
<dbReference type="PRINTS" id="PR00080">
    <property type="entry name" value="SDRFAMILY"/>
</dbReference>
<dbReference type="KEGG" id="ssua:FPZ54_03325"/>
<dbReference type="RefSeq" id="WP_145844962.1">
    <property type="nucleotide sequence ID" value="NZ_CP042239.1"/>
</dbReference>
<dbReference type="Proteomes" id="UP000318055">
    <property type="component" value="Chromosome"/>
</dbReference>
<proteinExistence type="inferred from homology"/>
<reference evidence="4 5" key="1">
    <citation type="submission" date="2019-07" db="EMBL/GenBank/DDBJ databases">
        <title>Sphingomonas alkalisoli sp. nov., isolated from rhizosphere soil of Suaedae salsa.</title>
        <authorList>
            <person name="Zhang H."/>
            <person name="Xu L."/>
            <person name="Zhang J.-X."/>
            <person name="Sun J.-Q."/>
        </authorList>
    </citation>
    <scope>NUCLEOTIDE SEQUENCE [LARGE SCALE GENOMIC DNA]</scope>
    <source>
        <strain evidence="4 5">XS-10</strain>
    </source>
</reference>
<dbReference type="SUPFAM" id="SSF51735">
    <property type="entry name" value="NAD(P)-binding Rossmann-fold domains"/>
    <property type="match status" value="1"/>
</dbReference>
<keyword evidence="5" id="KW-1185">Reference proteome</keyword>
<dbReference type="OrthoDB" id="658698at2"/>
<dbReference type="Pfam" id="PF00106">
    <property type="entry name" value="adh_short"/>
    <property type="match status" value="1"/>
</dbReference>
<protein>
    <submittedName>
        <fullName evidence="4">SDR family NAD(P)-dependent oxidoreductase</fullName>
    </submittedName>
</protein>
<name>A0A518RCI3_9SPHN</name>
<dbReference type="AlphaFoldDB" id="A0A518RCI3"/>
<dbReference type="EMBL" id="CP042239">
    <property type="protein sequence ID" value="QDX25150.1"/>
    <property type="molecule type" value="Genomic_DNA"/>
</dbReference>
<keyword evidence="2" id="KW-0560">Oxidoreductase</keyword>
<dbReference type="PRINTS" id="PR00081">
    <property type="entry name" value="GDHRDH"/>
</dbReference>
<dbReference type="InterPro" id="IPR002347">
    <property type="entry name" value="SDR_fam"/>
</dbReference>
<dbReference type="PANTHER" id="PTHR43669">
    <property type="entry name" value="5-KETO-D-GLUCONATE 5-REDUCTASE"/>
    <property type="match status" value="1"/>
</dbReference>